<reference evidence="2 3" key="1">
    <citation type="submission" date="2021-05" db="EMBL/GenBank/DDBJ databases">
        <title>Mycobacterium acidophilum sp. nov., an extremely acid-tolerant member of the genus Mycobacterium.</title>
        <authorList>
            <person name="Xia J."/>
        </authorList>
    </citation>
    <scope>NUCLEOTIDE SEQUENCE [LARGE SCALE GENOMIC DNA]</scope>
    <source>
        <strain evidence="2 3">M1</strain>
    </source>
</reference>
<evidence type="ECO:0000313" key="3">
    <source>
        <dbReference type="Proteomes" id="UP001519535"/>
    </source>
</evidence>
<dbReference type="Proteomes" id="UP001519535">
    <property type="component" value="Unassembled WGS sequence"/>
</dbReference>
<sequence>MILVRNPAEQVRDAAGIAERGREQQEACRRTLVSTVEDVRNAGFSVAEDYHVTPTTPDYSSSEALMAQMNTAAEHEEFIKYQVARLVSGEHDLSRQLDTATQGLDNFAFPAEEGDGGAGAAGMPNTAVLVDDVKPAMPAPEIVGVTPGGTPAPEQKPTLTDLDVTHPGWDHTVTGDGHSSPPLTDGKPNNYPLPPGPDGPRRGLPTGSGVGPDGKPLVTFGTPGYAQEDLPGKHQKYTTPTTEVLDYSDPANPRHIGTLPMSQASVYYNEKERQMVIVGNDGAQEGAPRKMWTVPVDANNPGNWIDRVPSQGTLIPQGGDRENQYYPLKGGGVMLVDATNGGGVRAFTAADSNGLTLPGVRNEAPIANNIAPPTSPPLPAGVPPGSTWNYSPAYGATVVNDVVNGSTETVTVRVSSYVKVDPPPGVELPAGFENYFPQTFLYNVQINHPTP</sequence>
<evidence type="ECO:0008006" key="4">
    <source>
        <dbReference type="Google" id="ProtNLM"/>
    </source>
</evidence>
<gene>
    <name evidence="2" type="ORF">KIH27_15645</name>
</gene>
<keyword evidence="3" id="KW-1185">Reference proteome</keyword>
<dbReference type="EMBL" id="JAHCLR010000034">
    <property type="protein sequence ID" value="MBS9535023.1"/>
    <property type="molecule type" value="Genomic_DNA"/>
</dbReference>
<name>A0ABS5RL38_9MYCO</name>
<protein>
    <recommendedName>
        <fullName evidence="4">DUF4226 domain-containing protein</fullName>
    </recommendedName>
</protein>
<comment type="caution">
    <text evidence="2">The sequence shown here is derived from an EMBL/GenBank/DDBJ whole genome shotgun (WGS) entry which is preliminary data.</text>
</comment>
<proteinExistence type="predicted"/>
<organism evidence="2 3">
    <name type="scientific">Mycolicibacter acidiphilus</name>
    <dbReference type="NCBI Taxonomy" id="2835306"/>
    <lineage>
        <taxon>Bacteria</taxon>
        <taxon>Bacillati</taxon>
        <taxon>Actinomycetota</taxon>
        <taxon>Actinomycetes</taxon>
        <taxon>Mycobacteriales</taxon>
        <taxon>Mycobacteriaceae</taxon>
        <taxon>Mycolicibacter</taxon>
    </lineage>
</organism>
<evidence type="ECO:0000256" key="1">
    <source>
        <dbReference type="SAM" id="MobiDB-lite"/>
    </source>
</evidence>
<evidence type="ECO:0000313" key="2">
    <source>
        <dbReference type="EMBL" id="MBS9535023.1"/>
    </source>
</evidence>
<accession>A0ABS5RL38</accession>
<feature type="region of interest" description="Disordered" evidence="1">
    <location>
        <begin position="139"/>
        <end position="214"/>
    </location>
</feature>
<dbReference type="RefSeq" id="WP_214093884.1">
    <property type="nucleotide sequence ID" value="NZ_JAHCLR010000034.1"/>
</dbReference>